<feature type="binding site" evidence="10">
    <location>
        <position position="291"/>
    </location>
    <ligand>
        <name>substrate</name>
    </ligand>
</feature>
<keyword evidence="9 10" id="KW-0456">Lyase</keyword>
<dbReference type="InterPro" id="IPR037509">
    <property type="entry name" value="ThiC"/>
</dbReference>
<keyword evidence="8 10" id="KW-0411">Iron-sulfur</keyword>
<dbReference type="GO" id="GO:0008270">
    <property type="term" value="F:zinc ion binding"/>
    <property type="evidence" value="ECO:0007669"/>
    <property type="project" value="UniProtKB-UniRule"/>
</dbReference>
<keyword evidence="12" id="KW-1185">Reference proteome</keyword>
<evidence type="ECO:0000313" key="11">
    <source>
        <dbReference type="EMBL" id="MBR1369420.1"/>
    </source>
</evidence>
<keyword evidence="6 10" id="KW-0784">Thiamine biosynthesis</keyword>
<feature type="binding site" evidence="10">
    <location>
        <position position="94"/>
    </location>
    <ligand>
        <name>substrate</name>
    </ligand>
</feature>
<proteinExistence type="inferred from homology"/>
<dbReference type="Proteomes" id="UP000730161">
    <property type="component" value="Unassembled WGS sequence"/>
</dbReference>
<dbReference type="HAMAP" id="MF_00089">
    <property type="entry name" value="ThiC"/>
    <property type="match status" value="1"/>
</dbReference>
<dbReference type="UniPathway" id="UPA00060"/>
<protein>
    <recommendedName>
        <fullName evidence="10">Phosphomethylpyrimidine synthase</fullName>
        <ecNumber evidence="10">4.1.99.17</ecNumber>
    </recommendedName>
    <alternativeName>
        <fullName evidence="10">Hydroxymethylpyrimidine phosphate synthase</fullName>
        <shortName evidence="10">HMP-P synthase</shortName>
        <shortName evidence="10">HMP-phosphate synthase</shortName>
        <shortName evidence="10">HMPP synthase</shortName>
    </alternativeName>
    <alternativeName>
        <fullName evidence="10">Thiamine biosynthesis protein ThiC</fullName>
    </alternativeName>
</protein>
<evidence type="ECO:0000256" key="9">
    <source>
        <dbReference type="ARBA" id="ARBA00023239"/>
    </source>
</evidence>
<feature type="binding site" evidence="10">
    <location>
        <position position="414"/>
    </location>
    <ligand>
        <name>[4Fe-4S] cluster</name>
        <dbReference type="ChEBI" id="CHEBI:49883"/>
        <note>4Fe-4S-S-AdoMet</note>
    </ligand>
</feature>
<dbReference type="SFLD" id="SFLDS00113">
    <property type="entry name" value="Radical_SAM_Phosphomethylpyrim"/>
    <property type="match status" value="1"/>
</dbReference>
<evidence type="ECO:0000256" key="1">
    <source>
        <dbReference type="ARBA" id="ARBA00003175"/>
    </source>
</evidence>
<organism evidence="11 12">
    <name type="scientific">Methanocalculus chunghsingensis</name>
    <dbReference type="NCBI Taxonomy" id="156457"/>
    <lineage>
        <taxon>Archaea</taxon>
        <taxon>Methanobacteriati</taxon>
        <taxon>Methanobacteriota</taxon>
        <taxon>Stenosarchaea group</taxon>
        <taxon>Methanomicrobia</taxon>
        <taxon>Methanomicrobiales</taxon>
        <taxon>Methanocalculaceae</taxon>
        <taxon>Methanocalculus</taxon>
    </lineage>
</organism>
<feature type="binding site" evidence="10">
    <location>
        <position position="407"/>
    </location>
    <ligand>
        <name>[4Fe-4S] cluster</name>
        <dbReference type="ChEBI" id="CHEBI:49883"/>
        <note>4Fe-4S-S-AdoMet</note>
    </ligand>
</feature>
<dbReference type="PANTHER" id="PTHR30557">
    <property type="entry name" value="THIAMINE BIOSYNTHESIS PROTEIN THIC"/>
    <property type="match status" value="1"/>
</dbReference>
<comment type="caution">
    <text evidence="10">Lacks conserved residue(s) required for the propagation of feature annotation.</text>
</comment>
<keyword evidence="5 10" id="KW-0862">Zinc</keyword>
<dbReference type="AlphaFoldDB" id="A0A8J7WA49"/>
<dbReference type="RefSeq" id="WP_211531127.1">
    <property type="nucleotide sequence ID" value="NZ_JWHL01000012.1"/>
</dbReference>
<feature type="binding site" evidence="10">
    <location>
        <position position="162"/>
    </location>
    <ligand>
        <name>substrate</name>
    </ligand>
</feature>
<dbReference type="Pfam" id="PF01964">
    <property type="entry name" value="ThiC_Rad_SAM"/>
    <property type="match status" value="1"/>
</dbReference>
<keyword evidence="2 10" id="KW-0004">4Fe-4S</keyword>
<keyword evidence="3 10" id="KW-0949">S-adenosyl-L-methionine</keyword>
<dbReference type="Gene3D" id="6.10.250.620">
    <property type="match status" value="1"/>
</dbReference>
<dbReference type="GO" id="GO:0070284">
    <property type="term" value="F:phosphomethylpyrimidine synthase activity"/>
    <property type="evidence" value="ECO:0007669"/>
    <property type="project" value="UniProtKB-EC"/>
</dbReference>
<feature type="binding site" evidence="10">
    <location>
        <begin position="225"/>
        <end position="228"/>
    </location>
    <ligand>
        <name>substrate</name>
    </ligand>
</feature>
<evidence type="ECO:0000256" key="4">
    <source>
        <dbReference type="ARBA" id="ARBA00022723"/>
    </source>
</evidence>
<evidence type="ECO:0000313" key="12">
    <source>
        <dbReference type="Proteomes" id="UP000730161"/>
    </source>
</evidence>
<evidence type="ECO:0000256" key="8">
    <source>
        <dbReference type="ARBA" id="ARBA00023014"/>
    </source>
</evidence>
<dbReference type="EMBL" id="JWHL01000012">
    <property type="protein sequence ID" value="MBR1369420.1"/>
    <property type="molecule type" value="Genomic_DNA"/>
</dbReference>
<name>A0A8J7WA49_9EURY</name>
<dbReference type="GO" id="GO:0051539">
    <property type="term" value="F:4 iron, 4 sulfur cluster binding"/>
    <property type="evidence" value="ECO:0007669"/>
    <property type="project" value="UniProtKB-KW"/>
</dbReference>
<dbReference type="SFLD" id="SFLDF00407">
    <property type="entry name" value="phosphomethylpyrimidine_syntha"/>
    <property type="match status" value="1"/>
</dbReference>
<sequence>MTLLEDARRGIITDEMKVVAQAEGVTEDFVRRGVAGGHIVIPISPYRDVKLCGIGEGLRTKVNASIGTSSDIVDIDEEIEKARQAELAGADTLMELSTGGDFLEIRRRVIENTTLSVGSVPLYQAFIEAARKKGAVIHMDEDDLFKATEDQAKLGTNFMAIHTGINWETMKRLKNQGRHGGLVSRGGAFMTAWMLHNEMENPLYRRYDYLLEIMKEHEVTLSFGNGMRAGAVHDATDRAQIQELLINAELADQANAFGVQTIVEGPGHIPIDEIATNVQLQKRVTNNKPFYMLGPLVTDIAPGYDDRVAAIGAAISSSAGADFICYVTPAEHLALPTPEEVYEGVISSRIAAHAGDMVKLKKTRALDLEMGHARRDLDWERQFAVAMNPERARHIRDSRSPADTDACTMCGDFCALKIVGKHFNF</sequence>
<comment type="pathway">
    <text evidence="10">Cofactor biosynthesis; thiamine diphosphate biosynthesis.</text>
</comment>
<evidence type="ECO:0000256" key="5">
    <source>
        <dbReference type="ARBA" id="ARBA00022833"/>
    </source>
</evidence>
<evidence type="ECO:0000256" key="7">
    <source>
        <dbReference type="ARBA" id="ARBA00023004"/>
    </source>
</evidence>
<comment type="catalytic activity">
    <reaction evidence="10">
        <text>5-amino-1-(5-phospho-beta-D-ribosyl)imidazole + S-adenosyl-L-methionine = 4-amino-2-methyl-5-(phosphooxymethyl)pyrimidine + CO + 5'-deoxyadenosine + formate + L-methionine + 3 H(+)</text>
        <dbReference type="Rhea" id="RHEA:24840"/>
        <dbReference type="ChEBI" id="CHEBI:15378"/>
        <dbReference type="ChEBI" id="CHEBI:15740"/>
        <dbReference type="ChEBI" id="CHEBI:17245"/>
        <dbReference type="ChEBI" id="CHEBI:17319"/>
        <dbReference type="ChEBI" id="CHEBI:57844"/>
        <dbReference type="ChEBI" id="CHEBI:58354"/>
        <dbReference type="ChEBI" id="CHEBI:59789"/>
        <dbReference type="ChEBI" id="CHEBI:137981"/>
        <dbReference type="EC" id="4.1.99.17"/>
    </reaction>
</comment>
<feature type="binding site" evidence="10">
    <location>
        <position position="123"/>
    </location>
    <ligand>
        <name>substrate</name>
    </ligand>
</feature>
<dbReference type="Gene3D" id="3.20.20.540">
    <property type="entry name" value="Radical SAM ThiC family, central domain"/>
    <property type="match status" value="1"/>
</dbReference>
<dbReference type="PANTHER" id="PTHR30557:SF1">
    <property type="entry name" value="PHOSPHOMETHYLPYRIMIDINE SYNTHASE, CHLOROPLASTIC"/>
    <property type="match status" value="1"/>
</dbReference>
<evidence type="ECO:0000256" key="2">
    <source>
        <dbReference type="ARBA" id="ARBA00022485"/>
    </source>
</evidence>
<gene>
    <name evidence="10" type="primary">thiC</name>
    <name evidence="11" type="ORF">RJ53_07910</name>
</gene>
<feature type="binding site" evidence="10">
    <location>
        <position position="264"/>
    </location>
    <ligand>
        <name>substrate</name>
    </ligand>
</feature>
<comment type="similarity">
    <text evidence="10">Belongs to the ThiC family.</text>
</comment>
<dbReference type="EC" id="4.1.99.17" evidence="10"/>
<dbReference type="InterPro" id="IPR002817">
    <property type="entry name" value="ThiC/BzaA/B"/>
</dbReference>
<comment type="function">
    <text evidence="1 10">Catalyzes the synthesis of the hydroxymethylpyrimidine phosphate (HMP-P) moiety of thiamine from aminoimidazole ribotide (AIR) in a radical S-adenosyl-L-methionine (SAM)-dependent reaction.</text>
</comment>
<feature type="binding site" evidence="10">
    <location>
        <position position="268"/>
    </location>
    <ligand>
        <name>Zn(2+)</name>
        <dbReference type="ChEBI" id="CHEBI:29105"/>
    </ligand>
</feature>
<dbReference type="NCBIfam" id="NF009895">
    <property type="entry name" value="PRK13352.1"/>
    <property type="match status" value="1"/>
</dbReference>
<evidence type="ECO:0000256" key="3">
    <source>
        <dbReference type="ARBA" id="ARBA00022691"/>
    </source>
</evidence>
<comment type="cofactor">
    <cofactor evidence="10">
        <name>[4Fe-4S] cluster</name>
        <dbReference type="ChEBI" id="CHEBI:49883"/>
    </cofactor>
    <text evidence="10">Binds 1 [4Fe-4S] cluster per subunit. The cluster is coordinated with 3 cysteines and an exchangeable S-adenosyl-L-methionine.</text>
</comment>
<accession>A0A8J7WA49</accession>
<dbReference type="InterPro" id="IPR038521">
    <property type="entry name" value="ThiC/Bza_core_dom"/>
</dbReference>
<feature type="binding site" evidence="10">
    <location>
        <position position="332"/>
    </location>
    <ligand>
        <name>Zn(2+)</name>
        <dbReference type="ChEBI" id="CHEBI:29105"/>
    </ligand>
</feature>
<keyword evidence="4 10" id="KW-0479">Metal-binding</keyword>
<dbReference type="NCBIfam" id="TIGR00190">
    <property type="entry name" value="thiC"/>
    <property type="match status" value="1"/>
</dbReference>
<keyword evidence="7 10" id="KW-0408">Iron</keyword>
<evidence type="ECO:0000256" key="6">
    <source>
        <dbReference type="ARBA" id="ARBA00022977"/>
    </source>
</evidence>
<dbReference type="GO" id="GO:0009228">
    <property type="term" value="P:thiamine biosynthetic process"/>
    <property type="evidence" value="ECO:0007669"/>
    <property type="project" value="UniProtKB-UniRule"/>
</dbReference>
<reference evidence="11" key="1">
    <citation type="submission" date="2014-12" db="EMBL/GenBank/DDBJ databases">
        <authorList>
            <person name="Huang H.-H."/>
            <person name="Chen S.-C."/>
            <person name="Lai M.-C."/>
        </authorList>
    </citation>
    <scope>NUCLEOTIDE SEQUENCE</scope>
    <source>
        <strain evidence="11">K1F9705b</strain>
    </source>
</reference>
<evidence type="ECO:0000256" key="10">
    <source>
        <dbReference type="HAMAP-Rule" id="MF_00089"/>
    </source>
</evidence>
<feature type="binding site" evidence="10">
    <location>
        <position position="410"/>
    </location>
    <ligand>
        <name>[4Fe-4S] cluster</name>
        <dbReference type="ChEBI" id="CHEBI:49883"/>
        <note>4Fe-4S-S-AdoMet</note>
    </ligand>
</feature>
<dbReference type="GO" id="GO:0009229">
    <property type="term" value="P:thiamine diphosphate biosynthetic process"/>
    <property type="evidence" value="ECO:0007669"/>
    <property type="project" value="UniProtKB-UniRule"/>
</dbReference>
<dbReference type="OrthoDB" id="335406at2157"/>
<comment type="caution">
    <text evidence="11">The sequence shown here is derived from an EMBL/GenBank/DDBJ whole genome shotgun (WGS) entry which is preliminary data.</text>
</comment>
<dbReference type="SFLD" id="SFLDG01114">
    <property type="entry name" value="phosphomethylpyrimidine_syntha"/>
    <property type="match status" value="1"/>
</dbReference>
<feature type="binding site" evidence="10">
    <location>
        <begin position="184"/>
        <end position="186"/>
    </location>
    <ligand>
        <name>substrate</name>
    </ligand>
</feature>